<dbReference type="InterPro" id="IPR011992">
    <property type="entry name" value="EF-hand-dom_pair"/>
</dbReference>
<protein>
    <submittedName>
        <fullName evidence="3">Uncharacterized protein</fullName>
    </submittedName>
</protein>
<proteinExistence type="predicted"/>
<comment type="caution">
    <text evidence="3">The sequence shown here is derived from an EMBL/GenBank/DDBJ whole genome shotgun (WGS) entry which is preliminary data.</text>
</comment>
<dbReference type="EMBL" id="JAHRIO010093784">
    <property type="protein sequence ID" value="MEQ2189710.1"/>
    <property type="molecule type" value="Genomic_DNA"/>
</dbReference>
<dbReference type="InterPro" id="IPR050774">
    <property type="entry name" value="KCMF1/Dystrophin"/>
</dbReference>
<feature type="domain" description="EF-hand" evidence="1">
    <location>
        <begin position="18"/>
        <end position="117"/>
    </location>
</feature>
<name>A0ABV0Q1P8_9TELE</name>
<reference evidence="3 4" key="1">
    <citation type="submission" date="2021-06" db="EMBL/GenBank/DDBJ databases">
        <authorList>
            <person name="Palmer J.M."/>
        </authorList>
    </citation>
    <scope>NUCLEOTIDE SEQUENCE [LARGE SCALE GENOMIC DNA]</scope>
    <source>
        <strain evidence="3 4">GA_2019</strain>
        <tissue evidence="3">Muscle</tissue>
    </source>
</reference>
<dbReference type="Gene3D" id="1.10.238.10">
    <property type="entry name" value="EF-hand"/>
    <property type="match status" value="2"/>
</dbReference>
<gene>
    <name evidence="3" type="ORF">GOODEAATRI_028117</name>
</gene>
<keyword evidence="4" id="KW-1185">Reference proteome</keyword>
<dbReference type="Proteomes" id="UP001476798">
    <property type="component" value="Unassembled WGS sequence"/>
</dbReference>
<feature type="domain" description="EF-hand" evidence="2">
    <location>
        <begin position="129"/>
        <end position="191"/>
    </location>
</feature>
<dbReference type="InterPro" id="IPR015153">
    <property type="entry name" value="EF-hand_dom_typ1"/>
</dbReference>
<organism evidence="3 4">
    <name type="scientific">Goodea atripinnis</name>
    <dbReference type="NCBI Taxonomy" id="208336"/>
    <lineage>
        <taxon>Eukaryota</taxon>
        <taxon>Metazoa</taxon>
        <taxon>Chordata</taxon>
        <taxon>Craniata</taxon>
        <taxon>Vertebrata</taxon>
        <taxon>Euteleostomi</taxon>
        <taxon>Actinopterygii</taxon>
        <taxon>Neopterygii</taxon>
        <taxon>Teleostei</taxon>
        <taxon>Neoteleostei</taxon>
        <taxon>Acanthomorphata</taxon>
        <taxon>Ovalentaria</taxon>
        <taxon>Atherinomorphae</taxon>
        <taxon>Cyprinodontiformes</taxon>
        <taxon>Goodeidae</taxon>
        <taxon>Goodea</taxon>
    </lineage>
</organism>
<evidence type="ECO:0000313" key="3">
    <source>
        <dbReference type="EMBL" id="MEQ2189710.1"/>
    </source>
</evidence>
<sequence>MQNVYNCTASPARSPQIRFLHYALFPVHLVDIWNVIEAFRENGLNTMDLNAELAVARLEVVLSTLFYQLNKRMPTTHQISVEQSVSLLLNFLLAAYNPEGHGKISVFVAKMALASICGGKILDKLRCKKINVLISDSAGIMVHSQFDQFLREVLKLPMAVFEGPSFGYTEQAARACFTQQKSPAKKLSHVLSKSLSCASSREPLHPMFPDMPEKPLNLAHVV</sequence>
<accession>A0ABV0Q1P8</accession>
<evidence type="ECO:0000259" key="2">
    <source>
        <dbReference type="Pfam" id="PF09069"/>
    </source>
</evidence>
<dbReference type="PANTHER" id="PTHR12268">
    <property type="entry name" value="E3 UBIQUITIN-PROTEIN LIGASE KCMF1"/>
    <property type="match status" value="1"/>
</dbReference>
<dbReference type="PANTHER" id="PTHR12268:SF19">
    <property type="entry name" value="DYSTROBREVIN ALPHA"/>
    <property type="match status" value="1"/>
</dbReference>
<evidence type="ECO:0000313" key="4">
    <source>
        <dbReference type="Proteomes" id="UP001476798"/>
    </source>
</evidence>
<dbReference type="SUPFAM" id="SSF47473">
    <property type="entry name" value="EF-hand"/>
    <property type="match status" value="2"/>
</dbReference>
<evidence type="ECO:0000259" key="1">
    <source>
        <dbReference type="Pfam" id="PF09068"/>
    </source>
</evidence>
<dbReference type="Pfam" id="PF09069">
    <property type="entry name" value="EF-hand_3"/>
    <property type="match status" value="1"/>
</dbReference>
<dbReference type="InterPro" id="IPR015154">
    <property type="entry name" value="EF-hand_dom_typ2"/>
</dbReference>
<dbReference type="Pfam" id="PF09068">
    <property type="entry name" value="EF-hand_2"/>
    <property type="match status" value="1"/>
</dbReference>